<reference evidence="2 3" key="1">
    <citation type="submission" date="2016-10" db="EMBL/GenBank/DDBJ databases">
        <authorList>
            <person name="de Groot N.N."/>
        </authorList>
    </citation>
    <scope>NUCLEOTIDE SEQUENCE [LARGE SCALE GENOMIC DNA]</scope>
    <source>
        <strain evidence="2 3">DSM 22900</strain>
    </source>
</reference>
<dbReference type="RefSeq" id="WP_090974250.1">
    <property type="nucleotide sequence ID" value="NZ_FOLL01000014.1"/>
</dbReference>
<accession>A0A1I1K2C5</accession>
<sequence length="266" mass="29763">MLVAFFGLAAADAQEWEFGIQGGGSGYMGDLNPENPLAFNDWSAGAFVKYNINHTWGLRGNFAYANTYAYDGDSRIAQRQARNLGFFGSIAEASLLLDFNFFKWLPQRGRIVYTPYIFAGFGGIAFNPKWWLPGPANGEYERVNLRDMQTEYHEQDNPRPYGRYAFTVPFGAGFKYNLRGPWSVGVELGYRLALTDYLDDVGGNYPMSPPPSLSISRADWDYLAYRGSPIAVPGAQRGDGRPYDSFMTIGITLSYTLFKGGCPEWQ</sequence>
<dbReference type="InterPro" id="IPR045743">
    <property type="entry name" value="DUF6089"/>
</dbReference>
<dbReference type="EMBL" id="FOLL01000014">
    <property type="protein sequence ID" value="SFC54661.1"/>
    <property type="molecule type" value="Genomic_DNA"/>
</dbReference>
<evidence type="ECO:0000313" key="2">
    <source>
        <dbReference type="EMBL" id="SFC54661.1"/>
    </source>
</evidence>
<dbReference type="STRING" id="623281.SAMN05421747_11437"/>
<keyword evidence="3" id="KW-1185">Reference proteome</keyword>
<dbReference type="InterPro" id="IPR011250">
    <property type="entry name" value="OMP/PagP_B-barrel"/>
</dbReference>
<protein>
    <submittedName>
        <fullName evidence="2">Outer membrane protein beta-barrel domain-containing protein</fullName>
    </submittedName>
</protein>
<dbReference type="AlphaFoldDB" id="A0A1I1K2C5"/>
<gene>
    <name evidence="2" type="ORF">SAMN05421747_11437</name>
</gene>
<feature type="domain" description="DUF6089" evidence="1">
    <location>
        <begin position="2"/>
        <end position="200"/>
    </location>
</feature>
<dbReference type="Pfam" id="PF19573">
    <property type="entry name" value="DUF6089"/>
    <property type="match status" value="1"/>
</dbReference>
<dbReference type="Proteomes" id="UP000199577">
    <property type="component" value="Unassembled WGS sequence"/>
</dbReference>
<proteinExistence type="predicted"/>
<name>A0A1I1K2C5_9SPHI</name>
<dbReference type="SUPFAM" id="SSF56925">
    <property type="entry name" value="OMPA-like"/>
    <property type="match status" value="1"/>
</dbReference>
<organism evidence="2 3">
    <name type="scientific">Parapedobacter composti</name>
    <dbReference type="NCBI Taxonomy" id="623281"/>
    <lineage>
        <taxon>Bacteria</taxon>
        <taxon>Pseudomonadati</taxon>
        <taxon>Bacteroidota</taxon>
        <taxon>Sphingobacteriia</taxon>
        <taxon>Sphingobacteriales</taxon>
        <taxon>Sphingobacteriaceae</taxon>
        <taxon>Parapedobacter</taxon>
    </lineage>
</organism>
<dbReference type="Gene3D" id="2.40.160.20">
    <property type="match status" value="1"/>
</dbReference>
<dbReference type="OrthoDB" id="654178at2"/>
<evidence type="ECO:0000313" key="3">
    <source>
        <dbReference type="Proteomes" id="UP000199577"/>
    </source>
</evidence>
<evidence type="ECO:0000259" key="1">
    <source>
        <dbReference type="Pfam" id="PF19573"/>
    </source>
</evidence>